<dbReference type="PIRSF" id="PIRSF030840">
    <property type="entry name" value="DUF1008"/>
    <property type="match status" value="1"/>
</dbReference>
<accession>A0A368NE80</accession>
<dbReference type="OrthoDB" id="8781266at2"/>
<dbReference type="Proteomes" id="UP000436911">
    <property type="component" value="Unassembled WGS sequence"/>
</dbReference>
<dbReference type="SUPFAM" id="SSF144064">
    <property type="entry name" value="Heme iron utilization protein-like"/>
    <property type="match status" value="1"/>
</dbReference>
<sequence length="177" mass="19175">MAAVDTARLSLLEVAKAALAEKPDGVVETIAAEAGVTPAEILAILPPDCVTIAPSEAFEPIWTHLSGWGDVLTIVHTKDVVLEVVGALPPGSIGHGWFNIHGDSPVGGHIRIDHCRSIAFVDRMFHGRRSLSVWFMNGEGAAMLKIFVRRDAQKTLIAEQVDQFEQLRSQYRDVVSG</sequence>
<dbReference type="InterPro" id="IPR053733">
    <property type="entry name" value="Heme_Transport_Util_sf"/>
</dbReference>
<evidence type="ECO:0000313" key="2">
    <source>
        <dbReference type="Proteomes" id="UP000436911"/>
    </source>
</evidence>
<gene>
    <name evidence="1" type="primary">hutX</name>
    <name evidence="1" type="ORF">DXT89_16605</name>
</gene>
<dbReference type="EMBL" id="QUSG01000008">
    <property type="protein sequence ID" value="KAA3526145.1"/>
    <property type="molecule type" value="Genomic_DNA"/>
</dbReference>
<dbReference type="CDD" id="cd16829">
    <property type="entry name" value="ChuX_HutX-like"/>
    <property type="match status" value="1"/>
</dbReference>
<dbReference type="AlphaFoldDB" id="A0A368NE80"/>
<dbReference type="Pfam" id="PF06228">
    <property type="entry name" value="ChuX_HutX"/>
    <property type="match status" value="1"/>
</dbReference>
<protein>
    <submittedName>
        <fullName evidence="1">Heme utilization cystosolic carrier protein HutX</fullName>
    </submittedName>
</protein>
<dbReference type="InterPro" id="IPR010413">
    <property type="entry name" value="HutX-like"/>
</dbReference>
<comment type="caution">
    <text evidence="1">The sequence shown here is derived from an EMBL/GenBank/DDBJ whole genome shotgun (WGS) entry which is preliminary data.</text>
</comment>
<name>A0A368NE80_AGRVI</name>
<organism evidence="1 2">
    <name type="scientific">Agrobacterium vitis</name>
    <name type="common">Rhizobium vitis</name>
    <dbReference type="NCBI Taxonomy" id="373"/>
    <lineage>
        <taxon>Bacteria</taxon>
        <taxon>Pseudomonadati</taxon>
        <taxon>Pseudomonadota</taxon>
        <taxon>Alphaproteobacteria</taxon>
        <taxon>Hyphomicrobiales</taxon>
        <taxon>Rhizobiaceae</taxon>
        <taxon>Rhizobium/Agrobacterium group</taxon>
        <taxon>Agrobacterium</taxon>
    </lineage>
</organism>
<proteinExistence type="predicted"/>
<evidence type="ECO:0000313" key="1">
    <source>
        <dbReference type="EMBL" id="KAA3526145.1"/>
    </source>
</evidence>
<reference evidence="1 2" key="1">
    <citation type="submission" date="2018-08" db="EMBL/GenBank/DDBJ databases">
        <title>Genome sequencing of Agrobacterium vitis strain ICMP 10754.</title>
        <authorList>
            <person name="Visnovsky S.B."/>
            <person name="Pitman A.R."/>
        </authorList>
    </citation>
    <scope>NUCLEOTIDE SEQUENCE [LARGE SCALE GENOMIC DNA]</scope>
    <source>
        <strain evidence="1 2">ICMP 10754</strain>
    </source>
</reference>
<dbReference type="NCBIfam" id="TIGR04108">
    <property type="entry name" value="HutX"/>
    <property type="match status" value="1"/>
</dbReference>
<dbReference type="RefSeq" id="WP_060717865.1">
    <property type="nucleotide sequence ID" value="NZ_CP055265.1"/>
</dbReference>
<dbReference type="GeneID" id="60684941"/>
<dbReference type="Gene3D" id="3.40.1570.10">
    <property type="entry name" value="HemS/ChuS/ChuX like domains"/>
    <property type="match status" value="1"/>
</dbReference>